<evidence type="ECO:0000313" key="2">
    <source>
        <dbReference type="Proteomes" id="UP000729402"/>
    </source>
</evidence>
<name>A0A8J5RBT3_ZIZPA</name>
<dbReference type="EMBL" id="JAAALK010000289">
    <property type="protein sequence ID" value="KAG8050966.1"/>
    <property type="molecule type" value="Genomic_DNA"/>
</dbReference>
<organism evidence="1 2">
    <name type="scientific">Zizania palustris</name>
    <name type="common">Northern wild rice</name>
    <dbReference type="NCBI Taxonomy" id="103762"/>
    <lineage>
        <taxon>Eukaryota</taxon>
        <taxon>Viridiplantae</taxon>
        <taxon>Streptophyta</taxon>
        <taxon>Embryophyta</taxon>
        <taxon>Tracheophyta</taxon>
        <taxon>Spermatophyta</taxon>
        <taxon>Magnoliopsida</taxon>
        <taxon>Liliopsida</taxon>
        <taxon>Poales</taxon>
        <taxon>Poaceae</taxon>
        <taxon>BOP clade</taxon>
        <taxon>Oryzoideae</taxon>
        <taxon>Oryzeae</taxon>
        <taxon>Zizaniinae</taxon>
        <taxon>Zizania</taxon>
    </lineage>
</organism>
<proteinExistence type="predicted"/>
<sequence length="87" mass="9246">MVVTGAIIHYSGSAAVARVDATHSRQIHSLLSLSLSLSLIKVATTELSLLHLLHDSLCHGADGLTTRLRCHLPELLAALMPHDMAAT</sequence>
<reference evidence="1" key="2">
    <citation type="submission" date="2021-02" db="EMBL/GenBank/DDBJ databases">
        <authorList>
            <person name="Kimball J.A."/>
            <person name="Haas M.W."/>
            <person name="Macchietto M."/>
            <person name="Kono T."/>
            <person name="Duquette J."/>
            <person name="Shao M."/>
        </authorList>
    </citation>
    <scope>NUCLEOTIDE SEQUENCE</scope>
    <source>
        <tissue evidence="1">Fresh leaf tissue</tissue>
    </source>
</reference>
<reference evidence="1" key="1">
    <citation type="journal article" date="2021" name="bioRxiv">
        <title>Whole Genome Assembly and Annotation of Northern Wild Rice, Zizania palustris L., Supports a Whole Genome Duplication in the Zizania Genus.</title>
        <authorList>
            <person name="Haas M."/>
            <person name="Kono T."/>
            <person name="Macchietto M."/>
            <person name="Millas R."/>
            <person name="McGilp L."/>
            <person name="Shao M."/>
            <person name="Duquette J."/>
            <person name="Hirsch C.N."/>
            <person name="Kimball J."/>
        </authorList>
    </citation>
    <scope>NUCLEOTIDE SEQUENCE</scope>
    <source>
        <tissue evidence="1">Fresh leaf tissue</tissue>
    </source>
</reference>
<comment type="caution">
    <text evidence="1">The sequence shown here is derived from an EMBL/GenBank/DDBJ whole genome shotgun (WGS) entry which is preliminary data.</text>
</comment>
<gene>
    <name evidence="1" type="ORF">GUJ93_ZPchr0009g154</name>
</gene>
<accession>A0A8J5RBT3</accession>
<protein>
    <submittedName>
        <fullName evidence="1">Uncharacterized protein</fullName>
    </submittedName>
</protein>
<evidence type="ECO:0000313" key="1">
    <source>
        <dbReference type="EMBL" id="KAG8050966.1"/>
    </source>
</evidence>
<dbReference type="Proteomes" id="UP000729402">
    <property type="component" value="Unassembled WGS sequence"/>
</dbReference>
<keyword evidence="2" id="KW-1185">Reference proteome</keyword>
<dbReference type="AlphaFoldDB" id="A0A8J5RBT3"/>